<dbReference type="InterPro" id="IPR013320">
    <property type="entry name" value="ConA-like_dom_sf"/>
</dbReference>
<dbReference type="EMBL" id="JAKKDV010000005">
    <property type="protein sequence ID" value="MCF7561346.1"/>
    <property type="molecule type" value="Genomic_DNA"/>
</dbReference>
<reference evidence="3 4" key="1">
    <citation type="submission" date="2022-01" db="EMBL/GenBank/DDBJ databases">
        <title>Draft genome sequence of Sabulilitoribacter multivorans KCTC 32326.</title>
        <authorList>
            <person name="Oh J.-S."/>
        </authorList>
    </citation>
    <scope>NUCLEOTIDE SEQUENCE [LARGE SCALE GENOMIC DNA]</scope>
    <source>
        <strain evidence="3 4">M-M16</strain>
    </source>
</reference>
<keyword evidence="4" id="KW-1185">Reference proteome</keyword>
<dbReference type="Pfam" id="PF13385">
    <property type="entry name" value="Laminin_G_3"/>
    <property type="match status" value="1"/>
</dbReference>
<feature type="region of interest" description="Disordered" evidence="1">
    <location>
        <begin position="768"/>
        <end position="787"/>
    </location>
</feature>
<evidence type="ECO:0000256" key="2">
    <source>
        <dbReference type="SAM" id="SignalP"/>
    </source>
</evidence>
<evidence type="ECO:0000313" key="3">
    <source>
        <dbReference type="EMBL" id="MCF7561346.1"/>
    </source>
</evidence>
<dbReference type="RefSeq" id="WP_237232025.1">
    <property type="nucleotide sequence ID" value="NZ_JAKKDV010000005.1"/>
</dbReference>
<dbReference type="Gene3D" id="2.60.120.200">
    <property type="match status" value="1"/>
</dbReference>
<evidence type="ECO:0008006" key="5">
    <source>
        <dbReference type="Google" id="ProtNLM"/>
    </source>
</evidence>
<evidence type="ECO:0000256" key="1">
    <source>
        <dbReference type="SAM" id="MobiDB-lite"/>
    </source>
</evidence>
<sequence>MKNITLLKYTIFILCFFASLNNHAQLHSEPACGENFTLDWSRNPSAPNEYNWAPGSLSNTFNNVDNSGIDINVQFTGDTYALGVWDGTQTPKVGNSSSNLFEGLDLYTRGFSSTGITCTFTFSSPIYALSFDMHHVNQSGPNGDKYTIYAQTTSGATIRPTFTNSSNPSYTSNNTTGVVDANSSSTSGTNAIVGVNFSDTDYITSVTFVWQDCSICSPNNIHGSGLGNFSFCLPQTLDFDGVNDYINRTAFLGSKPEATMMSWIKLDSNFDGGDIMGQRNFRLFLDSNRRLKAFVKTSSGGTSEATTPNANAPVLNTELWYHVAVIYSGSDRSLELFLNGTSVWKFTGLTGTSLSNQPSWNSVHEFEIGRNSQNDNNYFEGSIYETRVYNKALNLNQLHQQINQEVENHLGNVRGSVIPLDIEGLLWSNLELYYKMGIIETGFTPDASNAGVAGKLNNMRTYQERTAPLPYVTTESCNGDWSNPNNWEYGNVWDITGVHPESAIVQIKGNLETSTTHKTLGLIVDNDAQLKVIGDVGFYNSYYIKLNGKIDLEGESQLIQSTGSILDSSSSGTLEKDQQGTADTYTYNYWSSPVGKSNNSTNNNSFKVTDIFTNVGFKTTGYNGSSSPLQVSDYWIWKFNNKQSDNYSQWQHVRSTGTLKAGEGFTMKGPGTGSINTNQNYLLEGKPNNGDISLTINAGNDYLVGNPYPSAIDAEQFIRDNGPTIAGTDIGPIINGTLYFWEHWGGGTHNLRDYQGGYATYTLSGGVPSASKGTNDPDVATGGTPTKTPGRYIPVGQGFFVTAETNGTIKFNNGQRVFQKEDGTNSLFVKSSNSKNKNVKNEESLDKRTKIRLGFNSVNEIHRQLLVTVDSSATKGKDWGYDAPYNDTQIDDMYWMLDNEKYVIQGVDEINETSVFPLGLHSKSDGINTITIDKLENVDESLNIFIHDKDLNVYHNLRESDYQVTLTKGEHLNRFDMVFSNQKTLSNDVIAESMKGLDVYFDNDTKSLNINNPQLKTIKSIKMYNILSQSIYDDKMEFKGDRYSNKITGLISGVYIVKLESEYGEISKKVLVN</sequence>
<accession>A0ABS9IL71</accession>
<organism evidence="3 4">
    <name type="scientific">Flaviramulus multivorans</name>
    <dbReference type="NCBI Taxonomy" id="1304750"/>
    <lineage>
        <taxon>Bacteria</taxon>
        <taxon>Pseudomonadati</taxon>
        <taxon>Bacteroidota</taxon>
        <taxon>Flavobacteriia</taxon>
        <taxon>Flavobacteriales</taxon>
        <taxon>Flavobacteriaceae</taxon>
        <taxon>Flaviramulus</taxon>
    </lineage>
</organism>
<comment type="caution">
    <text evidence="3">The sequence shown here is derived from an EMBL/GenBank/DDBJ whole genome shotgun (WGS) entry which is preliminary data.</text>
</comment>
<keyword evidence="2" id="KW-0732">Signal</keyword>
<feature type="chain" id="PRO_5045410310" description="Por secretion system C-terminal sorting domain-containing protein" evidence="2">
    <location>
        <begin position="25"/>
        <end position="1073"/>
    </location>
</feature>
<proteinExistence type="predicted"/>
<evidence type="ECO:0000313" key="4">
    <source>
        <dbReference type="Proteomes" id="UP001200022"/>
    </source>
</evidence>
<dbReference type="Proteomes" id="UP001200022">
    <property type="component" value="Unassembled WGS sequence"/>
</dbReference>
<gene>
    <name evidence="3" type="ORF">L3X39_11925</name>
</gene>
<dbReference type="SUPFAM" id="SSF49899">
    <property type="entry name" value="Concanavalin A-like lectins/glucanases"/>
    <property type="match status" value="1"/>
</dbReference>
<feature type="signal peptide" evidence="2">
    <location>
        <begin position="1"/>
        <end position="24"/>
    </location>
</feature>
<name>A0ABS9IL71_9FLAO</name>
<protein>
    <recommendedName>
        <fullName evidence="5">Por secretion system C-terminal sorting domain-containing protein</fullName>
    </recommendedName>
</protein>